<evidence type="ECO:0000256" key="1">
    <source>
        <dbReference type="SAM" id="Phobius"/>
    </source>
</evidence>
<dbReference type="EMBL" id="FOTJ01000025">
    <property type="protein sequence ID" value="SFL60078.1"/>
    <property type="molecule type" value="Genomic_DNA"/>
</dbReference>
<dbReference type="EMBL" id="FOTJ01000007">
    <property type="protein sequence ID" value="SFL38521.1"/>
    <property type="molecule type" value="Genomic_DNA"/>
</dbReference>
<protein>
    <submittedName>
        <fullName evidence="3">Putative phage holin Dp-1</fullName>
    </submittedName>
</protein>
<evidence type="ECO:0000313" key="2">
    <source>
        <dbReference type="EMBL" id="SFL38521.1"/>
    </source>
</evidence>
<name>A0A1I4J0A6_9LACT</name>
<keyword evidence="1" id="KW-0812">Transmembrane</keyword>
<gene>
    <name evidence="2" type="ORF">SAMN05216438_10788</name>
    <name evidence="3" type="ORF">SAMN05216438_1252</name>
</gene>
<evidence type="ECO:0000313" key="3">
    <source>
        <dbReference type="EMBL" id="SFL60078.1"/>
    </source>
</evidence>
<dbReference type="RefSeq" id="WP_074751244.1">
    <property type="nucleotide sequence ID" value="NZ_FOTJ01000007.1"/>
</dbReference>
<sequence>MNINLKQYASMATTVLTALGVLYTALSQIWGLPYGSEVVNTTLAIAAFIASVLGLNTAKSVVSGNKGEANEGVEGGNI</sequence>
<accession>A0A1I4J0A6</accession>
<reference evidence="3 4" key="1">
    <citation type="submission" date="2016-10" db="EMBL/GenBank/DDBJ databases">
        <authorList>
            <person name="de Groot N.N."/>
        </authorList>
    </citation>
    <scope>NUCLEOTIDE SEQUENCE [LARGE SCALE GENOMIC DNA]</scope>
    <source>
        <strain evidence="3 4">M79</strain>
    </source>
</reference>
<organism evidence="3 4">
    <name type="scientific">Lactococcus garvieae</name>
    <dbReference type="NCBI Taxonomy" id="1363"/>
    <lineage>
        <taxon>Bacteria</taxon>
        <taxon>Bacillati</taxon>
        <taxon>Bacillota</taxon>
        <taxon>Bacilli</taxon>
        <taxon>Lactobacillales</taxon>
        <taxon>Streptococcaceae</taxon>
        <taxon>Lactococcus</taxon>
    </lineage>
</organism>
<dbReference type="Proteomes" id="UP000181969">
    <property type="component" value="Unassembled WGS sequence"/>
</dbReference>
<dbReference type="AlphaFoldDB" id="A0A1I4J0A6"/>
<keyword evidence="1" id="KW-1133">Transmembrane helix</keyword>
<dbReference type="OrthoDB" id="1972048at2"/>
<evidence type="ECO:0000313" key="4">
    <source>
        <dbReference type="Proteomes" id="UP000181969"/>
    </source>
</evidence>
<keyword evidence="1" id="KW-0472">Membrane</keyword>
<proteinExistence type="predicted"/>
<feature type="transmembrane region" description="Helical" evidence="1">
    <location>
        <begin position="37"/>
        <end position="56"/>
    </location>
</feature>